<reference evidence="1" key="1">
    <citation type="submission" date="2018-05" db="EMBL/GenBank/DDBJ databases">
        <authorList>
            <person name="Lanie J.A."/>
            <person name="Ng W.-L."/>
            <person name="Kazmierczak K.M."/>
            <person name="Andrzejewski T.M."/>
            <person name="Davidsen T.M."/>
            <person name="Wayne K.J."/>
            <person name="Tettelin H."/>
            <person name="Glass J.I."/>
            <person name="Rusch D."/>
            <person name="Podicherti R."/>
            <person name="Tsui H.-C.T."/>
            <person name="Winkler M.E."/>
        </authorList>
    </citation>
    <scope>NUCLEOTIDE SEQUENCE</scope>
</reference>
<dbReference type="PANTHER" id="PTHR47649:SF1">
    <property type="entry name" value="RIBONUCLEASE D"/>
    <property type="match status" value="1"/>
</dbReference>
<sequence>MTLISDSHSLKQMCDTLAQEPFICIDTEFMREGTYWPRLCLIQL</sequence>
<dbReference type="EMBL" id="UINC01219947">
    <property type="protein sequence ID" value="SVE47649.1"/>
    <property type="molecule type" value="Genomic_DNA"/>
</dbReference>
<dbReference type="GO" id="GO:0003676">
    <property type="term" value="F:nucleic acid binding"/>
    <property type="evidence" value="ECO:0007669"/>
    <property type="project" value="InterPro"/>
</dbReference>
<gene>
    <name evidence="1" type="ORF">METZ01_LOCUS500503</name>
</gene>
<accession>A0A383DTL9</accession>
<dbReference type="Gene3D" id="3.30.420.10">
    <property type="entry name" value="Ribonuclease H-like superfamily/Ribonuclease H"/>
    <property type="match status" value="1"/>
</dbReference>
<evidence type="ECO:0000313" key="1">
    <source>
        <dbReference type="EMBL" id="SVE47649.1"/>
    </source>
</evidence>
<proteinExistence type="predicted"/>
<name>A0A383DTL9_9ZZZZ</name>
<dbReference type="InterPro" id="IPR036397">
    <property type="entry name" value="RNaseH_sf"/>
</dbReference>
<protein>
    <recommendedName>
        <fullName evidence="2">3'-5' exonuclease domain-containing protein</fullName>
    </recommendedName>
</protein>
<evidence type="ECO:0008006" key="2">
    <source>
        <dbReference type="Google" id="ProtNLM"/>
    </source>
</evidence>
<dbReference type="SUPFAM" id="SSF53098">
    <property type="entry name" value="Ribonuclease H-like"/>
    <property type="match status" value="1"/>
</dbReference>
<dbReference type="InterPro" id="IPR051086">
    <property type="entry name" value="RNase_D-like"/>
</dbReference>
<dbReference type="AlphaFoldDB" id="A0A383DTL9"/>
<dbReference type="InterPro" id="IPR012337">
    <property type="entry name" value="RNaseH-like_sf"/>
</dbReference>
<organism evidence="1">
    <name type="scientific">marine metagenome</name>
    <dbReference type="NCBI Taxonomy" id="408172"/>
    <lineage>
        <taxon>unclassified sequences</taxon>
        <taxon>metagenomes</taxon>
        <taxon>ecological metagenomes</taxon>
    </lineage>
</organism>
<dbReference type="PANTHER" id="PTHR47649">
    <property type="entry name" value="RIBONUCLEASE D"/>
    <property type="match status" value="1"/>
</dbReference>
<feature type="non-terminal residue" evidence="1">
    <location>
        <position position="44"/>
    </location>
</feature>